<dbReference type="PROSITE" id="PS50216">
    <property type="entry name" value="DHHC"/>
    <property type="match status" value="1"/>
</dbReference>
<comment type="function">
    <text evidence="11">Mediates the reversible addition of palmitate to target proteins, thereby regulating their membrane association and biological function.</text>
</comment>
<evidence type="ECO:0000256" key="8">
    <source>
        <dbReference type="ARBA" id="ARBA00023288"/>
    </source>
</evidence>
<evidence type="ECO:0000256" key="13">
    <source>
        <dbReference type="SAM" id="MobiDB-lite"/>
    </source>
</evidence>
<dbReference type="STRING" id="644223.C4R3Z7"/>
<dbReference type="InterPro" id="IPR039859">
    <property type="entry name" value="PFA4/ZDH16/20/ERF2-like"/>
</dbReference>
<evidence type="ECO:0000256" key="10">
    <source>
        <dbReference type="ARBA" id="ARBA00048048"/>
    </source>
</evidence>
<keyword evidence="5 11" id="KW-1133">Transmembrane helix</keyword>
<evidence type="ECO:0000256" key="2">
    <source>
        <dbReference type="ARBA" id="ARBA00022679"/>
    </source>
</evidence>
<dbReference type="OMA" id="TMNCVGY"/>
<dbReference type="Proteomes" id="UP000000314">
    <property type="component" value="Chromosome 3"/>
</dbReference>
<dbReference type="HOGENOM" id="CLU_027721_8_0_1"/>
<dbReference type="EMBL" id="FN392321">
    <property type="protein sequence ID" value="CAY70278.1"/>
    <property type="molecule type" value="Genomic_DNA"/>
</dbReference>
<accession>C4R3Z7</accession>
<dbReference type="OrthoDB" id="331948at2759"/>
<evidence type="ECO:0000256" key="7">
    <source>
        <dbReference type="ARBA" id="ARBA00023139"/>
    </source>
</evidence>
<evidence type="ECO:0000313" key="16">
    <source>
        <dbReference type="Proteomes" id="UP000000314"/>
    </source>
</evidence>
<evidence type="ECO:0000256" key="11">
    <source>
        <dbReference type="HAMAP-Rule" id="MF_03199"/>
    </source>
</evidence>
<feature type="region of interest" description="Disordered" evidence="13">
    <location>
        <begin position="339"/>
        <end position="396"/>
    </location>
</feature>
<dbReference type="GO" id="GO:0005789">
    <property type="term" value="C:endoplasmic reticulum membrane"/>
    <property type="evidence" value="ECO:0007669"/>
    <property type="project" value="UniProtKB-SubCell"/>
</dbReference>
<feature type="transmembrane region" description="Helical" evidence="11 12">
    <location>
        <begin position="7"/>
        <end position="29"/>
    </location>
</feature>
<keyword evidence="6 11" id="KW-0472">Membrane</keyword>
<feature type="domain" description="Palmitoyltransferase DHHC" evidence="14">
    <location>
        <begin position="77"/>
        <end position="205"/>
    </location>
</feature>
<feature type="transmembrane region" description="Helical" evidence="11 12">
    <location>
        <begin position="126"/>
        <end position="149"/>
    </location>
</feature>
<evidence type="ECO:0000256" key="4">
    <source>
        <dbReference type="ARBA" id="ARBA00022824"/>
    </source>
</evidence>
<sequence>MAVQLKWPWLGIAIPCFLISFIGYNAHYFIFTNYMTKRNQWWFQFYLTMVWISYYLAIKKSPGTPPPNFQPEPNEWRKWCRKCNNYKPERSHHCKTCKICVLVMDHHCPWTANCVGYQNMPHFIRFLGWVVFTTSYVLLQICKRFYFFYQNRNLPSYLFKKTEIVFAVILFFMDTLVLVTVSALLFRTLYHITFTGMTTIESWEHERLEDQFYTNRLWRKIAYNYYQFHKKKLPALKSWTNITGKNDERLDSMSNELAETECPTSPEYQFDDDENLVPDQFTIDDIIFPYDTGYWSNLTNTLGPIYEWVLPWGCPHGTGYYFSKSDFYQDDQLTIPWPIDGNHTLKPDQDSKDTATSSSYQLSPYKLDDEPSPRNTDWSNDFGERMDDFGVDTDVE</sequence>
<dbReference type="InterPro" id="IPR001594">
    <property type="entry name" value="Palmitoyltrfase_DHHC"/>
</dbReference>
<dbReference type="InParanoid" id="C4R3Z7"/>
<protein>
    <recommendedName>
        <fullName evidence="11">Palmitoyltransferase PFA4</fullName>
        <ecNumber evidence="11">2.3.1.225</ecNumber>
    </recommendedName>
    <alternativeName>
        <fullName evidence="11">Protein S-acyltransferase</fullName>
        <shortName evidence="11">PAT</shortName>
    </alternativeName>
    <alternativeName>
        <fullName evidence="11">Protein fatty acyltransferase 4</fullName>
    </alternativeName>
</protein>
<evidence type="ECO:0000256" key="3">
    <source>
        <dbReference type="ARBA" id="ARBA00022692"/>
    </source>
</evidence>
<evidence type="ECO:0000259" key="14">
    <source>
        <dbReference type="Pfam" id="PF01529"/>
    </source>
</evidence>
<feature type="active site" description="S-palmitoyl cysteine intermediate" evidence="11">
    <location>
        <position position="108"/>
    </location>
</feature>
<dbReference type="eggNOG" id="KOG1314">
    <property type="taxonomic scope" value="Eukaryota"/>
</dbReference>
<comment type="catalytic activity">
    <reaction evidence="10 11 12">
        <text>L-cysteinyl-[protein] + hexadecanoyl-CoA = S-hexadecanoyl-L-cysteinyl-[protein] + CoA</text>
        <dbReference type="Rhea" id="RHEA:36683"/>
        <dbReference type="Rhea" id="RHEA-COMP:10131"/>
        <dbReference type="Rhea" id="RHEA-COMP:11032"/>
        <dbReference type="ChEBI" id="CHEBI:29950"/>
        <dbReference type="ChEBI" id="CHEBI:57287"/>
        <dbReference type="ChEBI" id="CHEBI:57379"/>
        <dbReference type="ChEBI" id="CHEBI:74151"/>
        <dbReference type="EC" id="2.3.1.225"/>
    </reaction>
</comment>
<keyword evidence="8 11" id="KW-0449">Lipoprotein</keyword>
<dbReference type="Pfam" id="PF01529">
    <property type="entry name" value="DHHC"/>
    <property type="match status" value="1"/>
</dbReference>
<evidence type="ECO:0000256" key="9">
    <source>
        <dbReference type="ARBA" id="ARBA00023315"/>
    </source>
</evidence>
<dbReference type="GeneID" id="8200075"/>
<reference evidence="15 16" key="1">
    <citation type="journal article" date="2009" name="Nat. Biotechnol.">
        <title>Genome sequence of the recombinant protein production host Pichia pastoris.</title>
        <authorList>
            <person name="De Schutter K."/>
            <person name="Lin Y.C."/>
            <person name="Tiels P."/>
            <person name="Van Hecke A."/>
            <person name="Glinka S."/>
            <person name="Weber-Lehmann J."/>
            <person name="Rouze P."/>
            <person name="Van de Peer Y."/>
            <person name="Callewaert N."/>
        </authorList>
    </citation>
    <scope>NUCLEOTIDE SEQUENCE [LARGE SCALE GENOMIC DNA]</scope>
    <source>
        <strain evidence="16">GS115 / ATCC 20864</strain>
    </source>
</reference>
<organism evidence="15 16">
    <name type="scientific">Komagataella phaffii (strain GS115 / ATCC 20864)</name>
    <name type="common">Yeast</name>
    <name type="synonym">Pichia pastoris</name>
    <dbReference type="NCBI Taxonomy" id="644223"/>
    <lineage>
        <taxon>Eukaryota</taxon>
        <taxon>Fungi</taxon>
        <taxon>Dikarya</taxon>
        <taxon>Ascomycota</taxon>
        <taxon>Saccharomycotina</taxon>
        <taxon>Pichiomycetes</taxon>
        <taxon>Pichiales</taxon>
        <taxon>Pichiaceae</taxon>
        <taxon>Komagataella</taxon>
    </lineage>
</organism>
<keyword evidence="9 11" id="KW-0012">Acyltransferase</keyword>
<keyword evidence="7 11" id="KW-0564">Palmitate</keyword>
<dbReference type="RefSeq" id="XP_002492462.1">
    <property type="nucleotide sequence ID" value="XM_002492417.1"/>
</dbReference>
<comment type="subcellular location">
    <subcellularLocation>
        <location evidence="11">Endoplasmic reticulum membrane</location>
        <topology evidence="11">Multi-pass membrane protein</topology>
    </subcellularLocation>
    <subcellularLocation>
        <location evidence="1">Membrane</location>
        <topology evidence="1">Multi-pass membrane protein</topology>
    </subcellularLocation>
</comment>
<keyword evidence="4 11" id="KW-0256">Endoplasmic reticulum</keyword>
<keyword evidence="16" id="KW-1185">Reference proteome</keyword>
<evidence type="ECO:0000256" key="12">
    <source>
        <dbReference type="RuleBase" id="RU079119"/>
    </source>
</evidence>
<keyword evidence="3 11" id="KW-0812">Transmembrane</keyword>
<name>C4R3Z7_KOMPG</name>
<evidence type="ECO:0000313" key="15">
    <source>
        <dbReference type="EMBL" id="CAY70278.1"/>
    </source>
</evidence>
<evidence type="ECO:0000256" key="6">
    <source>
        <dbReference type="ARBA" id="ARBA00023136"/>
    </source>
</evidence>
<feature type="transmembrane region" description="Helical" evidence="11 12">
    <location>
        <begin position="164"/>
        <end position="186"/>
    </location>
</feature>
<feature type="transmembrane region" description="Helical" evidence="11 12">
    <location>
        <begin position="41"/>
        <end position="58"/>
    </location>
</feature>
<keyword evidence="2 11" id="KW-0808">Transferase</keyword>
<evidence type="ECO:0000256" key="1">
    <source>
        <dbReference type="ARBA" id="ARBA00004141"/>
    </source>
</evidence>
<dbReference type="PANTHER" id="PTHR12246">
    <property type="entry name" value="PALMITOYLTRANSFERASE ZDHHC16"/>
    <property type="match status" value="1"/>
</dbReference>
<dbReference type="FunCoup" id="C4R3Z7">
    <property type="interactions" value="28"/>
</dbReference>
<gene>
    <name evidence="11" type="primary">PFA4</name>
    <name evidence="15" type="ordered locus">PAS_chr3_0246</name>
</gene>
<dbReference type="EC" id="2.3.1.225" evidence="11"/>
<dbReference type="GO" id="GO:0019706">
    <property type="term" value="F:protein-cysteine S-palmitoyltransferase activity"/>
    <property type="evidence" value="ECO:0007669"/>
    <property type="project" value="UniProtKB-UniRule"/>
</dbReference>
<proteinExistence type="inferred from homology"/>
<dbReference type="InterPro" id="IPR033682">
    <property type="entry name" value="PFA4"/>
</dbReference>
<feature type="compositionally biased region" description="Basic and acidic residues" evidence="13">
    <location>
        <begin position="343"/>
        <end position="353"/>
    </location>
</feature>
<dbReference type="KEGG" id="ppa:PAS_chr3_0246"/>
<comment type="domain">
    <text evidence="11 12">The DHHC domain is required for palmitoyltransferase activity.</text>
</comment>
<comment type="similarity">
    <text evidence="11">Belongs to the DHHC palmitoyltransferase family. PFA4 subfamily.</text>
</comment>
<evidence type="ECO:0000256" key="5">
    <source>
        <dbReference type="ARBA" id="ARBA00022989"/>
    </source>
</evidence>
<dbReference type="HAMAP" id="MF_03199">
    <property type="entry name" value="DHHC_PAT_PFA4"/>
    <property type="match status" value="1"/>
</dbReference>
<dbReference type="AlphaFoldDB" id="C4R3Z7"/>